<organism evidence="1">
    <name type="scientific">Methylobacterium bullatum</name>
    <dbReference type="NCBI Taxonomy" id="570505"/>
    <lineage>
        <taxon>Bacteria</taxon>
        <taxon>Pseudomonadati</taxon>
        <taxon>Pseudomonadota</taxon>
        <taxon>Alphaproteobacteria</taxon>
        <taxon>Hyphomicrobiales</taxon>
        <taxon>Methylobacteriaceae</taxon>
        <taxon>Methylobacterium</taxon>
    </lineage>
</organism>
<name>A0A679JY38_9HYPH</name>
<protein>
    <submittedName>
        <fullName evidence="1">Uncharacterized protein</fullName>
    </submittedName>
</protein>
<dbReference type="AlphaFoldDB" id="A0A679JY38"/>
<proteinExistence type="predicted"/>
<reference evidence="1" key="1">
    <citation type="submission" date="2019-12" db="EMBL/GenBank/DDBJ databases">
        <authorList>
            <person name="Cremers G."/>
        </authorList>
    </citation>
    <scope>NUCLEOTIDE SEQUENCE</scope>
    <source>
        <strain evidence="1">Mbul2</strain>
        <plasmid evidence="1">3</plasmid>
    </source>
</reference>
<accession>A0A679JY38</accession>
<evidence type="ECO:0000313" key="1">
    <source>
        <dbReference type="EMBL" id="CAA2145566.1"/>
    </source>
</evidence>
<sequence>MEDAHPQILYDHARAEIEQFLEGNSSCLLDFGGGNPTFENILRELNLASVIKRQKKRLLLFCMLAPEKGDLSQIITFLDLPGLADADVVLCWNEGRVQPGREMSALKPFVEATPIVDALDRGARLVRLPRLAPAERIDDLGLTFRDAALGRASASGQRLGWLDTQITAEWLMRLPGSFAPIADWMQFAPVDSLLSGIEV</sequence>
<keyword evidence="1" id="KW-0614">Plasmid</keyword>
<dbReference type="EMBL" id="LR743512">
    <property type="protein sequence ID" value="CAA2145566.1"/>
    <property type="molecule type" value="Genomic_DNA"/>
</dbReference>
<geneLocation type="plasmid" evidence="1">
    <name>3</name>
</geneLocation>
<gene>
    <name evidence="1" type="ORF">MBLL_04692</name>
</gene>